<reference evidence="2" key="1">
    <citation type="journal article" date="2020" name="Mol. Plant Microbe Interact.">
        <title>Genome Sequence of the Biocontrol Agent Coniothyrium minitans strain Conio (IMI 134523).</title>
        <authorList>
            <person name="Patel D."/>
            <person name="Shittu T.A."/>
            <person name="Baroncelli R."/>
            <person name="Muthumeenakshi S."/>
            <person name="Osborne T.H."/>
            <person name="Janganan T.K."/>
            <person name="Sreenivasaprasad S."/>
        </authorList>
    </citation>
    <scope>NUCLEOTIDE SEQUENCE</scope>
    <source>
        <strain evidence="2">Conio</strain>
    </source>
</reference>
<accession>A0A9P6GAR5</accession>
<proteinExistence type="predicted"/>
<comment type="caution">
    <text evidence="2">The sequence shown here is derived from an EMBL/GenBank/DDBJ whole genome shotgun (WGS) entry which is preliminary data.</text>
</comment>
<evidence type="ECO:0000313" key="3">
    <source>
        <dbReference type="Proteomes" id="UP000756921"/>
    </source>
</evidence>
<feature type="compositionally biased region" description="Basic and acidic residues" evidence="1">
    <location>
        <begin position="82"/>
        <end position="94"/>
    </location>
</feature>
<keyword evidence="3" id="KW-1185">Reference proteome</keyword>
<name>A0A9P6GAR5_9PLEO</name>
<dbReference type="AlphaFoldDB" id="A0A9P6GAR5"/>
<feature type="region of interest" description="Disordered" evidence="1">
    <location>
        <begin position="74"/>
        <end position="94"/>
    </location>
</feature>
<evidence type="ECO:0000256" key="1">
    <source>
        <dbReference type="SAM" id="MobiDB-lite"/>
    </source>
</evidence>
<dbReference type="EMBL" id="WJXW01000014">
    <property type="protein sequence ID" value="KAF9730804.1"/>
    <property type="molecule type" value="Genomic_DNA"/>
</dbReference>
<protein>
    <submittedName>
        <fullName evidence="2">Uncharacterized protein</fullName>
    </submittedName>
</protein>
<evidence type="ECO:0000313" key="2">
    <source>
        <dbReference type="EMBL" id="KAF9730804.1"/>
    </source>
</evidence>
<gene>
    <name evidence="2" type="ORF">PMIN01_11673</name>
</gene>
<organism evidence="2 3">
    <name type="scientific">Paraphaeosphaeria minitans</name>
    <dbReference type="NCBI Taxonomy" id="565426"/>
    <lineage>
        <taxon>Eukaryota</taxon>
        <taxon>Fungi</taxon>
        <taxon>Dikarya</taxon>
        <taxon>Ascomycota</taxon>
        <taxon>Pezizomycotina</taxon>
        <taxon>Dothideomycetes</taxon>
        <taxon>Pleosporomycetidae</taxon>
        <taxon>Pleosporales</taxon>
        <taxon>Massarineae</taxon>
        <taxon>Didymosphaeriaceae</taxon>
        <taxon>Paraphaeosphaeria</taxon>
    </lineage>
</organism>
<sequence>MESRRKPFNRAVGMLLVDGGFIAAKTRPLACLFRSQNGKPTPCNFTIFSSVSTPPPCQGQRSSDVKCFLASGDHSGRLHGKPPREAAAVEKSGR</sequence>
<dbReference type="Proteomes" id="UP000756921">
    <property type="component" value="Unassembled WGS sequence"/>
</dbReference>